<evidence type="ECO:0000256" key="35">
    <source>
        <dbReference type="ARBA" id="ARBA00023180"/>
    </source>
</evidence>
<evidence type="ECO:0000256" key="12">
    <source>
        <dbReference type="ARBA" id="ARBA00004601"/>
    </source>
</evidence>
<dbReference type="InterPro" id="IPR001461">
    <property type="entry name" value="Aspartic_peptidase_A1"/>
</dbReference>
<keyword evidence="27" id="KW-0832">Ubl conjugation</keyword>
<evidence type="ECO:0000256" key="31">
    <source>
        <dbReference type="ARBA" id="ARBA00023136"/>
    </source>
</evidence>
<dbReference type="GO" id="GO:0030424">
    <property type="term" value="C:axon"/>
    <property type="evidence" value="ECO:0007669"/>
    <property type="project" value="UniProtKB-SubCell"/>
</dbReference>
<feature type="transmembrane region" description="Helical" evidence="46">
    <location>
        <begin position="441"/>
        <end position="461"/>
    </location>
</feature>
<dbReference type="GO" id="GO:0009986">
    <property type="term" value="C:cell surface"/>
    <property type="evidence" value="ECO:0007669"/>
    <property type="project" value="UniProtKB-SubCell"/>
</dbReference>
<dbReference type="PRINTS" id="PR01815">
    <property type="entry name" value="BACEFAMILY"/>
</dbReference>
<comment type="function">
    <text evidence="43">Responsible for the proteolytic processing of the amyloid precursor protein (APP). Cleaves at the N-terminus of the A-beta peptide sequence, between residues 671 and 672 of APP, leads to the generation and extracellular release of beta-cleaved soluble APP, and a corresponding cell-associated C-terminal fragment which is later released by gamma-secretase. Cleaves CHL1.</text>
</comment>
<dbReference type="PANTHER" id="PTHR47965:SF69">
    <property type="entry name" value="BETA-SECRETASE 1"/>
    <property type="match status" value="1"/>
</dbReference>
<keyword evidence="33" id="KW-0865">Zymogen</keyword>
<evidence type="ECO:0000256" key="7">
    <source>
        <dbReference type="ARBA" id="ARBA00004279"/>
    </source>
</evidence>
<organism evidence="49 50">
    <name type="scientific">Neolamprologus brichardi</name>
    <name type="common">Fairy cichlid</name>
    <name type="synonym">Lamprologus brichardi</name>
    <dbReference type="NCBI Taxonomy" id="32507"/>
    <lineage>
        <taxon>Eukaryota</taxon>
        <taxon>Metazoa</taxon>
        <taxon>Chordata</taxon>
        <taxon>Craniata</taxon>
        <taxon>Vertebrata</taxon>
        <taxon>Euteleostomi</taxon>
        <taxon>Actinopterygii</taxon>
        <taxon>Neopterygii</taxon>
        <taxon>Teleostei</taxon>
        <taxon>Neoteleostei</taxon>
        <taxon>Acanthomorphata</taxon>
        <taxon>Ovalentaria</taxon>
        <taxon>Cichlomorphae</taxon>
        <taxon>Cichliformes</taxon>
        <taxon>Cichlidae</taxon>
        <taxon>African cichlids</taxon>
        <taxon>Pseudocrenilabrinae</taxon>
        <taxon>Lamprologini</taxon>
        <taxon>Neolamprologus</taxon>
    </lineage>
</organism>
<evidence type="ECO:0000313" key="49">
    <source>
        <dbReference type="Ensembl" id="ENSNBRP00000001247.1"/>
    </source>
</evidence>
<keyword evidence="30" id="KW-0333">Golgi apparatus</keyword>
<evidence type="ECO:0000256" key="24">
    <source>
        <dbReference type="ARBA" id="ARBA00022753"/>
    </source>
</evidence>
<keyword evidence="50" id="KW-1185">Reference proteome</keyword>
<evidence type="ECO:0000256" key="22">
    <source>
        <dbReference type="ARBA" id="ARBA00022729"/>
    </source>
</evidence>
<keyword evidence="35" id="KW-0325">Glycoprotein</keyword>
<evidence type="ECO:0000256" key="43">
    <source>
        <dbReference type="ARBA" id="ARBA00045551"/>
    </source>
</evidence>
<dbReference type="InterPro" id="IPR009119">
    <property type="entry name" value="BACE"/>
</dbReference>
<comment type="similarity">
    <text evidence="14 44">Belongs to the peptidase A1 family.</text>
</comment>
<evidence type="ECO:0000256" key="13">
    <source>
        <dbReference type="ARBA" id="ARBA00004603"/>
    </source>
</evidence>
<dbReference type="GO" id="GO:0050435">
    <property type="term" value="P:amyloid-beta metabolic process"/>
    <property type="evidence" value="ECO:0007669"/>
    <property type="project" value="TreeGrafter"/>
</dbReference>
<protein>
    <recommendedName>
        <fullName evidence="16">Beta-secretase 1</fullName>
        <ecNumber evidence="15">3.4.23.46</ecNumber>
    </recommendedName>
    <alternativeName>
        <fullName evidence="40">Beta-site amyloid precursor protein cleaving enzyme 1</fullName>
    </alternativeName>
    <alternativeName>
        <fullName evidence="41">Memapsin-2</fullName>
    </alternativeName>
    <alternativeName>
        <fullName evidence="42">Membrane-associated aspartic protease 2</fullName>
    </alternativeName>
</protein>
<dbReference type="Ensembl" id="ENSNBRT00000001306.1">
    <property type="protein sequence ID" value="ENSNBRP00000001247.1"/>
    <property type="gene ID" value="ENSNBRG00000001039.1"/>
</dbReference>
<evidence type="ECO:0000256" key="32">
    <source>
        <dbReference type="ARBA" id="ARBA00023139"/>
    </source>
</evidence>
<dbReference type="STRING" id="32507.ENSNBRP00000001247"/>
<evidence type="ECO:0000256" key="19">
    <source>
        <dbReference type="ARBA" id="ARBA00022553"/>
    </source>
</evidence>
<keyword evidence="20 44" id="KW-0645">Protease</keyword>
<keyword evidence="29" id="KW-0007">Acetylation</keyword>
<dbReference type="InterPro" id="IPR033874">
    <property type="entry name" value="Memapsin-like"/>
</dbReference>
<dbReference type="Gene3D" id="2.40.70.10">
    <property type="entry name" value="Acid Proteases"/>
    <property type="match status" value="3"/>
</dbReference>
<keyword evidence="24" id="KW-0967">Endosome</keyword>
<dbReference type="FunFam" id="2.40.70.10:FF:000007">
    <property type="entry name" value="Beta-secretase 1"/>
    <property type="match status" value="1"/>
</dbReference>
<dbReference type="InterPro" id="IPR001969">
    <property type="entry name" value="Aspartic_peptidase_AS"/>
</dbReference>
<dbReference type="Pfam" id="PF00026">
    <property type="entry name" value="Asp"/>
    <property type="match status" value="2"/>
</dbReference>
<dbReference type="InterPro" id="IPR009120">
    <property type="entry name" value="BACE1"/>
</dbReference>
<evidence type="ECO:0000313" key="50">
    <source>
        <dbReference type="Proteomes" id="UP000261580"/>
    </source>
</evidence>
<evidence type="ECO:0000256" key="37">
    <source>
        <dbReference type="ARBA" id="ARBA00023273"/>
    </source>
</evidence>
<evidence type="ECO:0000256" key="6">
    <source>
        <dbReference type="ARBA" id="ARBA00004251"/>
    </source>
</evidence>
<comment type="catalytic activity">
    <reaction evidence="1">
        <text>Broad endopeptidase specificity. Cleaves Glu-Val-Asn-Leu-|-Asp-Ala-Glu-Phe in the Swedish variant of Alzheimer's amyloid precursor protein.</text>
        <dbReference type="EC" id="3.4.23.46"/>
    </reaction>
</comment>
<dbReference type="OMA" id="VLMEAFY"/>
<dbReference type="GO" id="GO:0030425">
    <property type="term" value="C:dendrite"/>
    <property type="evidence" value="ECO:0007669"/>
    <property type="project" value="UniProtKB-SubCell"/>
</dbReference>
<evidence type="ECO:0000256" key="11">
    <source>
        <dbReference type="ARBA" id="ARBA00004489"/>
    </source>
</evidence>
<sequence>MDTLQPRWLTGIFIWTTLCLLSSGQTAPNSSGLSLAIRVPLRQGARGEQPPPPPPAASASRSPARRRRGAPAGSISFVDMIDNLRGKSGQGYYVEMAVGSPPQKLNILVDTGSSNFAVGAAAHPFLRRYYHRSLSTSYRDLGRSVYVPYTQGRWEGELGTDLVSVPHGPNATLRANIAAITQSDRFFINGSNWEGILGLAYADIARPDEKLEPFFDSLVRQTPVPNLFSLQLCGAGFTQNYSLGSATVGGSMIIGGVDPSLYVGELWYTPIRREWYYEVIIVRIEVNGQDLNMDCKETEQFPSGFWLGEQLVCWQAGTTPWHIFPVISLYLMSEVRNQSFRISILPQQYLRPVEDVASAQEDCYKFAVSQSSTGTVMGAVIMEGFYVVFDREKKRIGFAVSTCHVHDEFRTASVEGPFHGVDLEDCGYNIPQTDESTLMTIAYIMAGICALFMLPLCLMVCQWRFARCLHPHGDFADDISLLK</sequence>
<feature type="chain" id="PRO_5018633107" description="Beta-secretase 1" evidence="47">
    <location>
        <begin position="25"/>
        <end position="483"/>
    </location>
</feature>
<keyword evidence="19" id="KW-0597">Phosphoprotein</keyword>
<keyword evidence="32" id="KW-0564">Palmitate</keyword>
<dbReference type="GO" id="GO:0030659">
    <property type="term" value="C:cytoplasmic vesicle membrane"/>
    <property type="evidence" value="ECO:0007669"/>
    <property type="project" value="UniProtKB-SubCell"/>
</dbReference>
<reference evidence="49" key="1">
    <citation type="submission" date="2025-08" db="UniProtKB">
        <authorList>
            <consortium name="Ensembl"/>
        </authorList>
    </citation>
    <scope>IDENTIFICATION</scope>
</reference>
<proteinExistence type="inferred from homology"/>
<dbReference type="GO" id="GO:0055037">
    <property type="term" value="C:recycling endosome"/>
    <property type="evidence" value="ECO:0007669"/>
    <property type="project" value="UniProtKB-SubCell"/>
</dbReference>
<evidence type="ECO:0000256" key="34">
    <source>
        <dbReference type="ARBA" id="ARBA00023157"/>
    </source>
</evidence>
<dbReference type="PANTHER" id="PTHR47965">
    <property type="entry name" value="ASPARTYL PROTEASE-RELATED"/>
    <property type="match status" value="1"/>
</dbReference>
<dbReference type="InterPro" id="IPR021109">
    <property type="entry name" value="Peptidase_aspartic_dom_sf"/>
</dbReference>
<dbReference type="GO" id="GO:0005783">
    <property type="term" value="C:endoplasmic reticulum"/>
    <property type="evidence" value="ECO:0007669"/>
    <property type="project" value="UniProtKB-SubCell"/>
</dbReference>
<keyword evidence="21 46" id="KW-0812">Transmembrane</keyword>
<dbReference type="InterPro" id="IPR033121">
    <property type="entry name" value="PEPTIDASE_A1"/>
</dbReference>
<evidence type="ECO:0000256" key="5">
    <source>
        <dbReference type="ARBA" id="ARBA00004241"/>
    </source>
</evidence>
<keyword evidence="23 44" id="KW-0064">Aspartyl protease</keyword>
<feature type="signal peptide" evidence="47">
    <location>
        <begin position="1"/>
        <end position="24"/>
    </location>
</feature>
<dbReference type="PRINTS" id="PR00792">
    <property type="entry name" value="PEPSIN"/>
</dbReference>
<reference evidence="49" key="2">
    <citation type="submission" date="2025-09" db="UniProtKB">
        <authorList>
            <consortium name="Ensembl"/>
        </authorList>
    </citation>
    <scope>IDENTIFICATION</scope>
</reference>
<evidence type="ECO:0000256" key="16">
    <source>
        <dbReference type="ARBA" id="ARBA00017314"/>
    </source>
</evidence>
<name>A0A3Q4GE28_NEOBR</name>
<evidence type="ECO:0000256" key="28">
    <source>
        <dbReference type="ARBA" id="ARBA00022989"/>
    </source>
</evidence>
<dbReference type="GO" id="GO:0005769">
    <property type="term" value="C:early endosome"/>
    <property type="evidence" value="ECO:0007669"/>
    <property type="project" value="UniProtKB-SubCell"/>
</dbReference>
<evidence type="ECO:0000256" key="4">
    <source>
        <dbReference type="ARBA" id="ARBA00004240"/>
    </source>
</evidence>
<dbReference type="AlphaFoldDB" id="A0A3Q4GE28"/>
<evidence type="ECO:0000256" key="14">
    <source>
        <dbReference type="ARBA" id="ARBA00007447"/>
    </source>
</evidence>
<evidence type="ECO:0000256" key="17">
    <source>
        <dbReference type="ARBA" id="ARBA00022475"/>
    </source>
</evidence>
<dbReference type="SUPFAM" id="SSF50630">
    <property type="entry name" value="Acid proteases"/>
    <property type="match status" value="1"/>
</dbReference>
<evidence type="ECO:0000256" key="38">
    <source>
        <dbReference type="ARBA" id="ARBA00023288"/>
    </source>
</evidence>
<dbReference type="GO" id="GO:0005886">
    <property type="term" value="C:plasma membrane"/>
    <property type="evidence" value="ECO:0007669"/>
    <property type="project" value="UniProtKB-SubCell"/>
</dbReference>
<keyword evidence="18" id="KW-1017">Isopeptide bond</keyword>
<comment type="subcellular location">
    <subcellularLocation>
        <location evidence="6">Cell membrane</location>
        <topology evidence="6">Single-pass type I membrane protein</topology>
    </subcellularLocation>
    <subcellularLocation>
        <location evidence="11">Cell projection</location>
        <location evidence="11">Axon</location>
    </subcellularLocation>
    <subcellularLocation>
        <location evidence="7">Cell projection</location>
        <location evidence="7">Dendrite</location>
    </subcellularLocation>
    <subcellularLocation>
        <location evidence="5">Cell surface</location>
    </subcellularLocation>
    <subcellularLocation>
        <location evidence="2">Cytoplasmic vesicle membrane</location>
    </subcellularLocation>
    <subcellularLocation>
        <location evidence="10">Early endosome</location>
    </subcellularLocation>
    <subcellularLocation>
        <location evidence="4">Endoplasmic reticulum</location>
    </subcellularLocation>
    <subcellularLocation>
        <location evidence="12">Golgi apparatus</location>
        <location evidence="12">trans-Golgi network</location>
    </subcellularLocation>
    <subcellularLocation>
        <location evidence="13">Late endosome</location>
    </subcellularLocation>
    <subcellularLocation>
        <location evidence="9">Lysosome</location>
    </subcellularLocation>
    <subcellularLocation>
        <location evidence="8">Membrane raft</location>
    </subcellularLocation>
    <subcellularLocation>
        <location evidence="3">Recycling endosome</location>
    </subcellularLocation>
</comment>
<evidence type="ECO:0000256" key="44">
    <source>
        <dbReference type="RuleBase" id="RU000454"/>
    </source>
</evidence>
<keyword evidence="34" id="KW-1015">Disulfide bond</keyword>
<dbReference type="Proteomes" id="UP000261580">
    <property type="component" value="Unassembled WGS sequence"/>
</dbReference>
<dbReference type="PROSITE" id="PS00141">
    <property type="entry name" value="ASP_PROTEASE"/>
    <property type="match status" value="1"/>
</dbReference>
<feature type="domain" description="Peptidase A1" evidence="48">
    <location>
        <begin position="92"/>
        <end position="399"/>
    </location>
</feature>
<dbReference type="PRINTS" id="PR01816">
    <property type="entry name" value="BACE1"/>
</dbReference>
<keyword evidence="36" id="KW-0458">Lysosome</keyword>
<evidence type="ECO:0000256" key="46">
    <source>
        <dbReference type="SAM" id="Phobius"/>
    </source>
</evidence>
<evidence type="ECO:0000256" key="9">
    <source>
        <dbReference type="ARBA" id="ARBA00004371"/>
    </source>
</evidence>
<evidence type="ECO:0000256" key="27">
    <source>
        <dbReference type="ARBA" id="ARBA00022843"/>
    </source>
</evidence>
<accession>A0A3Q4GE28</accession>
<evidence type="ECO:0000256" key="26">
    <source>
        <dbReference type="ARBA" id="ARBA00022824"/>
    </source>
</evidence>
<keyword evidence="28 46" id="KW-1133">Transmembrane helix</keyword>
<evidence type="ECO:0000256" key="8">
    <source>
        <dbReference type="ARBA" id="ARBA00004285"/>
    </source>
</evidence>
<evidence type="ECO:0000256" key="23">
    <source>
        <dbReference type="ARBA" id="ARBA00022750"/>
    </source>
</evidence>
<dbReference type="EC" id="3.4.23.46" evidence="15"/>
<evidence type="ECO:0000256" key="45">
    <source>
        <dbReference type="SAM" id="MobiDB-lite"/>
    </source>
</evidence>
<evidence type="ECO:0000256" key="40">
    <source>
        <dbReference type="ARBA" id="ARBA00031276"/>
    </source>
</evidence>
<dbReference type="GO" id="GO:0005764">
    <property type="term" value="C:lysosome"/>
    <property type="evidence" value="ECO:0007669"/>
    <property type="project" value="UniProtKB-SubCell"/>
</dbReference>
<dbReference type="CDD" id="cd05473">
    <property type="entry name" value="beta_secretase_like"/>
    <property type="match status" value="1"/>
</dbReference>
<evidence type="ECO:0000256" key="21">
    <source>
        <dbReference type="ARBA" id="ARBA00022692"/>
    </source>
</evidence>
<evidence type="ECO:0000256" key="15">
    <source>
        <dbReference type="ARBA" id="ARBA00013261"/>
    </source>
</evidence>
<keyword evidence="38" id="KW-0449">Lipoprotein</keyword>
<keyword evidence="39" id="KW-0968">Cytoplasmic vesicle</keyword>
<evidence type="ECO:0000256" key="36">
    <source>
        <dbReference type="ARBA" id="ARBA00023228"/>
    </source>
</evidence>
<keyword evidence="31 46" id="KW-0472">Membrane</keyword>
<evidence type="ECO:0000256" key="25">
    <source>
        <dbReference type="ARBA" id="ARBA00022801"/>
    </source>
</evidence>
<dbReference type="Bgee" id="ENSNBRG00000001039">
    <property type="expression patterns" value="Expressed in brain and 2 other cell types or tissues"/>
</dbReference>
<keyword evidence="25 44" id="KW-0378">Hydrolase</keyword>
<evidence type="ECO:0000256" key="33">
    <source>
        <dbReference type="ARBA" id="ARBA00023145"/>
    </source>
</evidence>
<evidence type="ECO:0000256" key="30">
    <source>
        <dbReference type="ARBA" id="ARBA00023034"/>
    </source>
</evidence>
<evidence type="ECO:0000256" key="3">
    <source>
        <dbReference type="ARBA" id="ARBA00004172"/>
    </source>
</evidence>
<dbReference type="GO" id="GO:0005770">
    <property type="term" value="C:late endosome"/>
    <property type="evidence" value="ECO:0007669"/>
    <property type="project" value="UniProtKB-SubCell"/>
</dbReference>
<evidence type="ECO:0000256" key="10">
    <source>
        <dbReference type="ARBA" id="ARBA00004412"/>
    </source>
</evidence>
<evidence type="ECO:0000256" key="20">
    <source>
        <dbReference type="ARBA" id="ARBA00022670"/>
    </source>
</evidence>
<dbReference type="GO" id="GO:0045121">
    <property type="term" value="C:membrane raft"/>
    <property type="evidence" value="ECO:0007669"/>
    <property type="project" value="UniProtKB-SubCell"/>
</dbReference>
<keyword evidence="37" id="KW-0966">Cell projection</keyword>
<evidence type="ECO:0000256" key="39">
    <source>
        <dbReference type="ARBA" id="ARBA00023329"/>
    </source>
</evidence>
<evidence type="ECO:0000256" key="18">
    <source>
        <dbReference type="ARBA" id="ARBA00022499"/>
    </source>
</evidence>
<keyword evidence="26" id="KW-0256">Endoplasmic reticulum</keyword>
<evidence type="ECO:0000256" key="47">
    <source>
        <dbReference type="SAM" id="SignalP"/>
    </source>
</evidence>
<feature type="region of interest" description="Disordered" evidence="45">
    <location>
        <begin position="44"/>
        <end position="70"/>
    </location>
</feature>
<evidence type="ECO:0000256" key="29">
    <source>
        <dbReference type="ARBA" id="ARBA00022990"/>
    </source>
</evidence>
<evidence type="ECO:0000259" key="48">
    <source>
        <dbReference type="PROSITE" id="PS51767"/>
    </source>
</evidence>
<evidence type="ECO:0000256" key="2">
    <source>
        <dbReference type="ARBA" id="ARBA00004156"/>
    </source>
</evidence>
<dbReference type="GeneTree" id="ENSGT00940000157786"/>
<dbReference type="GO" id="GO:0006509">
    <property type="term" value="P:membrane protein ectodomain proteolysis"/>
    <property type="evidence" value="ECO:0007669"/>
    <property type="project" value="TreeGrafter"/>
</dbReference>
<evidence type="ECO:0000256" key="1">
    <source>
        <dbReference type="ARBA" id="ARBA00000187"/>
    </source>
</evidence>
<evidence type="ECO:0000256" key="41">
    <source>
        <dbReference type="ARBA" id="ARBA00032591"/>
    </source>
</evidence>
<keyword evidence="22 47" id="KW-0732">Signal</keyword>
<evidence type="ECO:0000256" key="42">
    <source>
        <dbReference type="ARBA" id="ARBA00032613"/>
    </source>
</evidence>
<dbReference type="GO" id="GO:0005802">
    <property type="term" value="C:trans-Golgi network"/>
    <property type="evidence" value="ECO:0007669"/>
    <property type="project" value="TreeGrafter"/>
</dbReference>
<dbReference type="GO" id="GO:0004190">
    <property type="term" value="F:aspartic-type endopeptidase activity"/>
    <property type="evidence" value="ECO:0007669"/>
    <property type="project" value="UniProtKB-KW"/>
</dbReference>
<keyword evidence="17" id="KW-1003">Cell membrane</keyword>
<dbReference type="PROSITE" id="PS51767">
    <property type="entry name" value="PEPTIDASE_A1"/>
    <property type="match status" value="1"/>
</dbReference>